<name>A0A0R3PYE5_ANGCS</name>
<feature type="compositionally biased region" description="Polar residues" evidence="1">
    <location>
        <begin position="260"/>
        <end position="320"/>
    </location>
</feature>
<reference evidence="2 3" key="2">
    <citation type="submission" date="2018-11" db="EMBL/GenBank/DDBJ databases">
        <authorList>
            <consortium name="Pathogen Informatics"/>
        </authorList>
    </citation>
    <scope>NUCLEOTIDE SEQUENCE [LARGE SCALE GENOMIC DNA]</scope>
    <source>
        <strain evidence="2 3">Costa Rica</strain>
    </source>
</reference>
<organism evidence="4">
    <name type="scientific">Angiostrongylus costaricensis</name>
    <name type="common">Nematode worm</name>
    <dbReference type="NCBI Taxonomy" id="334426"/>
    <lineage>
        <taxon>Eukaryota</taxon>
        <taxon>Metazoa</taxon>
        <taxon>Ecdysozoa</taxon>
        <taxon>Nematoda</taxon>
        <taxon>Chromadorea</taxon>
        <taxon>Rhabditida</taxon>
        <taxon>Rhabditina</taxon>
        <taxon>Rhabditomorpha</taxon>
        <taxon>Strongyloidea</taxon>
        <taxon>Metastrongylidae</taxon>
        <taxon>Angiostrongylus</taxon>
    </lineage>
</organism>
<evidence type="ECO:0000313" key="2">
    <source>
        <dbReference type="EMBL" id="VDM63021.1"/>
    </source>
</evidence>
<dbReference type="WBParaSite" id="ACOC_0001143501-mRNA-1">
    <property type="protein sequence ID" value="ACOC_0001143501-mRNA-1"/>
    <property type="gene ID" value="ACOC_0001143501"/>
</dbReference>
<sequence length="416" mass="44372">MVDRNQNRSAATISNSGREVNRIISNAIGQLEDVMRGDQQGHIPYLTTARDSSTFDDTSAGSTHVSTAVSPSNDIITSPADSLRRGQLFGRSSSSHSRDNAPCGVEQPITSIPVIPTVPPSEETTTAGPGLDSVPQNANAQSVKKYHSEHLVKTAEAIGSPCGRKHLHIPQGPSAVTTDKIVFYNTDKHAKPSSSLGEHYPFASAEHHTLCAQTPVFTGTSIPSDSSHRRASHTRIDTLPTASNQTHVNISSFDPAPKTASLNGRQSNSIEANTSCAETRTSEWLTSERSSKTVNSSGTLEGSITQSTNHFEAGSPTSASGRLPLTGFDREQWNIARNDNSDTAMPRLITARESSEDSLHTAKGEFSLSTPPISTTVKHPSSFNLLNGGASVVKNPNTTQKADMMDVQSSQRTLSC</sequence>
<feature type="region of interest" description="Disordered" evidence="1">
    <location>
        <begin position="57"/>
        <end position="134"/>
    </location>
</feature>
<feature type="compositionally biased region" description="Polar residues" evidence="1">
    <location>
        <begin position="57"/>
        <end position="80"/>
    </location>
</feature>
<keyword evidence="3" id="KW-1185">Reference proteome</keyword>
<feature type="region of interest" description="Disordered" evidence="1">
    <location>
        <begin position="258"/>
        <end position="325"/>
    </location>
</feature>
<dbReference type="Proteomes" id="UP000267027">
    <property type="component" value="Unassembled WGS sequence"/>
</dbReference>
<protein>
    <submittedName>
        <fullName evidence="2 4">Uncharacterized protein</fullName>
    </submittedName>
</protein>
<gene>
    <name evidence="2" type="ORF">ACOC_LOCUS11436</name>
</gene>
<feature type="compositionally biased region" description="Basic and acidic residues" evidence="1">
    <location>
        <begin position="354"/>
        <end position="363"/>
    </location>
</feature>
<dbReference type="EMBL" id="UYYA01004691">
    <property type="protein sequence ID" value="VDM63021.1"/>
    <property type="molecule type" value="Genomic_DNA"/>
</dbReference>
<proteinExistence type="predicted"/>
<feature type="region of interest" description="Disordered" evidence="1">
    <location>
        <begin position="354"/>
        <end position="373"/>
    </location>
</feature>
<evidence type="ECO:0000313" key="4">
    <source>
        <dbReference type="WBParaSite" id="ACOC_0001143501-mRNA-1"/>
    </source>
</evidence>
<dbReference type="STRING" id="334426.A0A0R3PYE5"/>
<evidence type="ECO:0000313" key="3">
    <source>
        <dbReference type="Proteomes" id="UP000267027"/>
    </source>
</evidence>
<accession>A0A0R3PYE5</accession>
<dbReference type="AlphaFoldDB" id="A0A0R3PYE5"/>
<reference evidence="4" key="1">
    <citation type="submission" date="2017-02" db="UniProtKB">
        <authorList>
            <consortium name="WormBaseParasite"/>
        </authorList>
    </citation>
    <scope>IDENTIFICATION</scope>
</reference>
<feature type="compositionally biased region" description="Low complexity" evidence="1">
    <location>
        <begin position="108"/>
        <end position="126"/>
    </location>
</feature>
<evidence type="ECO:0000256" key="1">
    <source>
        <dbReference type="SAM" id="MobiDB-lite"/>
    </source>
</evidence>
<dbReference type="OrthoDB" id="5877564at2759"/>